<dbReference type="RefSeq" id="WP_161019518.1">
    <property type="nucleotide sequence ID" value="NZ_WWCP01000011.1"/>
</dbReference>
<dbReference type="SFLD" id="SFLDG00358">
    <property type="entry name" value="Main_(cytGST)"/>
    <property type="match status" value="1"/>
</dbReference>
<evidence type="ECO:0000259" key="6">
    <source>
        <dbReference type="PROSITE" id="PS50405"/>
    </source>
</evidence>
<dbReference type="GO" id="GO:0005737">
    <property type="term" value="C:cytoplasm"/>
    <property type="evidence" value="ECO:0007669"/>
    <property type="project" value="UniProtKB-ARBA"/>
</dbReference>
<dbReference type="InterPro" id="IPR010987">
    <property type="entry name" value="Glutathione-S-Trfase_C-like"/>
</dbReference>
<dbReference type="CDD" id="cd03189">
    <property type="entry name" value="GST_C_GTT1_like"/>
    <property type="match status" value="1"/>
</dbReference>
<dbReference type="PROSITE" id="PS50404">
    <property type="entry name" value="GST_NTER"/>
    <property type="match status" value="1"/>
</dbReference>
<dbReference type="Proteomes" id="UP000474565">
    <property type="component" value="Unassembled WGS sequence"/>
</dbReference>
<evidence type="ECO:0000256" key="1">
    <source>
        <dbReference type="ARBA" id="ARBA00012452"/>
    </source>
</evidence>
<dbReference type="CDD" id="cd03046">
    <property type="entry name" value="GST_N_GTT1_like"/>
    <property type="match status" value="1"/>
</dbReference>
<feature type="domain" description="GST C-terminal" evidence="6">
    <location>
        <begin position="87"/>
        <end position="223"/>
    </location>
</feature>
<dbReference type="SUPFAM" id="SSF52833">
    <property type="entry name" value="Thioredoxin-like"/>
    <property type="match status" value="1"/>
</dbReference>
<evidence type="ECO:0000256" key="4">
    <source>
        <dbReference type="RuleBase" id="RU003494"/>
    </source>
</evidence>
<protein>
    <recommendedName>
        <fullName evidence="1">glutathione transferase</fullName>
        <ecNumber evidence="1">2.5.1.18</ecNumber>
    </recommendedName>
</protein>
<evidence type="ECO:0000256" key="3">
    <source>
        <dbReference type="ARBA" id="ARBA00047960"/>
    </source>
</evidence>
<dbReference type="InterPro" id="IPR004046">
    <property type="entry name" value="GST_C"/>
</dbReference>
<dbReference type="PANTHER" id="PTHR44051">
    <property type="entry name" value="GLUTATHIONE S-TRANSFERASE-RELATED"/>
    <property type="match status" value="1"/>
</dbReference>
<sequence>MIVVHHLNNSRSQRVLWLLEELGLDYEIVRYQRDPQTMLAPPALKAIHPLGKSPVITDGDVVVAESGAIAEYLIDTYGNGRLIPPAGTEDRRRWTYFLHYAEGSAMAPLLMKLIFDRVESSPAPFFVKPIAKAIAAKVKGSYIQPQIAMHLDYLEAELGQREWFAGNAFSAADIQMSFPLEAAAARAGLDASRPQLTAFLKRIHSRPAFQRALERGGPYELLK</sequence>
<name>A0A6L8MJ46_9BURK</name>
<dbReference type="Gene3D" id="3.40.30.10">
    <property type="entry name" value="Glutaredoxin"/>
    <property type="match status" value="1"/>
</dbReference>
<dbReference type="InterPro" id="IPR036249">
    <property type="entry name" value="Thioredoxin-like_sf"/>
</dbReference>
<reference evidence="7 8" key="1">
    <citation type="submission" date="2019-12" db="EMBL/GenBank/DDBJ databases">
        <title>Novel species isolated from a subtropical stream in China.</title>
        <authorList>
            <person name="Lu H."/>
        </authorList>
    </citation>
    <scope>NUCLEOTIDE SEQUENCE [LARGE SCALE GENOMIC DNA]</scope>
    <source>
        <strain evidence="7 8">FT50W</strain>
    </source>
</reference>
<gene>
    <name evidence="7" type="ORF">GTP44_11410</name>
</gene>
<dbReference type="InterPro" id="IPR040079">
    <property type="entry name" value="Glutathione_S-Trfase"/>
</dbReference>
<comment type="similarity">
    <text evidence="4">Belongs to the GST superfamily.</text>
</comment>
<evidence type="ECO:0000313" key="8">
    <source>
        <dbReference type="Proteomes" id="UP000474565"/>
    </source>
</evidence>
<dbReference type="SUPFAM" id="SSF47616">
    <property type="entry name" value="GST C-terminal domain-like"/>
    <property type="match status" value="1"/>
</dbReference>
<evidence type="ECO:0000313" key="7">
    <source>
        <dbReference type="EMBL" id="MYM82559.1"/>
    </source>
</evidence>
<dbReference type="PROSITE" id="PS50405">
    <property type="entry name" value="GST_CTER"/>
    <property type="match status" value="1"/>
</dbReference>
<comment type="caution">
    <text evidence="7">The sequence shown here is derived from an EMBL/GenBank/DDBJ whole genome shotgun (WGS) entry which is preliminary data.</text>
</comment>
<proteinExistence type="inferred from homology"/>
<dbReference type="PANTHER" id="PTHR44051:SF9">
    <property type="entry name" value="GLUTATHIONE S-TRANSFERASE 1"/>
    <property type="match status" value="1"/>
</dbReference>
<dbReference type="SFLD" id="SFLDG01150">
    <property type="entry name" value="Main.1:_Beta-like"/>
    <property type="match status" value="1"/>
</dbReference>
<accession>A0A6L8MJ46</accession>
<dbReference type="GO" id="GO:0004364">
    <property type="term" value="F:glutathione transferase activity"/>
    <property type="evidence" value="ECO:0007669"/>
    <property type="project" value="UniProtKB-EC"/>
</dbReference>
<evidence type="ECO:0000256" key="2">
    <source>
        <dbReference type="ARBA" id="ARBA00022679"/>
    </source>
</evidence>
<evidence type="ECO:0000259" key="5">
    <source>
        <dbReference type="PROSITE" id="PS50404"/>
    </source>
</evidence>
<dbReference type="AlphaFoldDB" id="A0A6L8MJ46"/>
<dbReference type="Gene3D" id="1.20.1050.10">
    <property type="match status" value="1"/>
</dbReference>
<dbReference type="Pfam" id="PF02798">
    <property type="entry name" value="GST_N"/>
    <property type="match status" value="1"/>
</dbReference>
<feature type="domain" description="GST N-terminal" evidence="5">
    <location>
        <begin position="1"/>
        <end position="81"/>
    </location>
</feature>
<dbReference type="InterPro" id="IPR036282">
    <property type="entry name" value="Glutathione-S-Trfase_C_sf"/>
</dbReference>
<dbReference type="GO" id="GO:0004601">
    <property type="term" value="F:peroxidase activity"/>
    <property type="evidence" value="ECO:0007669"/>
    <property type="project" value="UniProtKB-ARBA"/>
</dbReference>
<comment type="catalytic activity">
    <reaction evidence="3">
        <text>RX + glutathione = an S-substituted glutathione + a halide anion + H(+)</text>
        <dbReference type="Rhea" id="RHEA:16437"/>
        <dbReference type="ChEBI" id="CHEBI:15378"/>
        <dbReference type="ChEBI" id="CHEBI:16042"/>
        <dbReference type="ChEBI" id="CHEBI:17792"/>
        <dbReference type="ChEBI" id="CHEBI:57925"/>
        <dbReference type="ChEBI" id="CHEBI:90779"/>
        <dbReference type="EC" id="2.5.1.18"/>
    </reaction>
</comment>
<dbReference type="InterPro" id="IPR004045">
    <property type="entry name" value="Glutathione_S-Trfase_N"/>
</dbReference>
<dbReference type="FunFam" id="3.40.30.10:FF:000156">
    <property type="entry name" value="Glutathione S-transferase 1"/>
    <property type="match status" value="1"/>
</dbReference>
<dbReference type="EMBL" id="WWCP01000011">
    <property type="protein sequence ID" value="MYM82559.1"/>
    <property type="molecule type" value="Genomic_DNA"/>
</dbReference>
<dbReference type="Pfam" id="PF00043">
    <property type="entry name" value="GST_C"/>
    <property type="match status" value="1"/>
</dbReference>
<organism evidence="7 8">
    <name type="scientific">Duganella lactea</name>
    <dbReference type="NCBI Taxonomy" id="2692173"/>
    <lineage>
        <taxon>Bacteria</taxon>
        <taxon>Pseudomonadati</taxon>
        <taxon>Pseudomonadota</taxon>
        <taxon>Betaproteobacteria</taxon>
        <taxon>Burkholderiales</taxon>
        <taxon>Oxalobacteraceae</taxon>
        <taxon>Telluria group</taxon>
        <taxon>Duganella</taxon>
    </lineage>
</organism>
<dbReference type="SFLD" id="SFLDS00019">
    <property type="entry name" value="Glutathione_Transferase_(cytos"/>
    <property type="match status" value="1"/>
</dbReference>
<keyword evidence="2 7" id="KW-0808">Transferase</keyword>
<dbReference type="EC" id="2.5.1.18" evidence="1"/>